<evidence type="ECO:0000313" key="2">
    <source>
        <dbReference type="EMBL" id="CAE7409644.1"/>
    </source>
</evidence>
<reference evidence="2" key="1">
    <citation type="submission" date="2021-02" db="EMBL/GenBank/DDBJ databases">
        <authorList>
            <person name="Dougan E. K."/>
            <person name="Rhodes N."/>
            <person name="Thang M."/>
            <person name="Chan C."/>
        </authorList>
    </citation>
    <scope>NUCLEOTIDE SEQUENCE</scope>
</reference>
<gene>
    <name evidence="2" type="ORF">SNAT2548_LOCUS22278</name>
</gene>
<evidence type="ECO:0000313" key="3">
    <source>
        <dbReference type="Proteomes" id="UP000604046"/>
    </source>
</evidence>
<name>A0A812QXI3_9DINO</name>
<dbReference type="Proteomes" id="UP000604046">
    <property type="component" value="Unassembled WGS sequence"/>
</dbReference>
<keyword evidence="1" id="KW-0812">Transmembrane</keyword>
<proteinExistence type="predicted"/>
<feature type="transmembrane region" description="Helical" evidence="1">
    <location>
        <begin position="79"/>
        <end position="96"/>
    </location>
</feature>
<feature type="transmembrane region" description="Helical" evidence="1">
    <location>
        <begin position="116"/>
        <end position="137"/>
    </location>
</feature>
<keyword evidence="1" id="KW-0472">Membrane</keyword>
<evidence type="ECO:0000256" key="1">
    <source>
        <dbReference type="SAM" id="Phobius"/>
    </source>
</evidence>
<dbReference type="AlphaFoldDB" id="A0A812QXI3"/>
<accession>A0A812QXI3</accession>
<feature type="transmembrane region" description="Helical" evidence="1">
    <location>
        <begin position="46"/>
        <end position="67"/>
    </location>
</feature>
<feature type="transmembrane region" description="Helical" evidence="1">
    <location>
        <begin position="20"/>
        <end position="40"/>
    </location>
</feature>
<keyword evidence="1" id="KW-1133">Transmembrane helix</keyword>
<protein>
    <submittedName>
        <fullName evidence="2">Uncharacterized protein</fullName>
    </submittedName>
</protein>
<dbReference type="OrthoDB" id="436524at2759"/>
<feature type="transmembrane region" description="Helical" evidence="1">
    <location>
        <begin position="149"/>
        <end position="172"/>
    </location>
</feature>
<keyword evidence="3" id="KW-1185">Reference proteome</keyword>
<dbReference type="EMBL" id="CAJNDS010002282">
    <property type="protein sequence ID" value="CAE7409644.1"/>
    <property type="molecule type" value="Genomic_DNA"/>
</dbReference>
<sequence>MAARVEEELMQVRVKICLLINRLCVHVVVVMMLLLVAEFLRAPSLQSTFCLLQCVVAYLSHALIFTYPRIVTSSVLRPLRLFFFALILTLILVSGSNDSTDEILGRLGFCLSAQVIQAFVFPVGAMTLVQSVSYAAAHTWVTGQVFGAVNLWLVIFQLCLQAIICIALPIIFEFAVREWIVASFQSQDSDSMIAGFRQMLKGICDGDLLLDGNFQICGSAPCLQRLLSSSEDFAGHSFRELIVDEEARAMFDLFLGSAAAKGDGEEGTQGGAPRCLRVPLRAFSGQTISVDVFHVPLPPSLCGESTTYHLLALKEDVHSRQLPEADPTHNVLPSSLLASRRAPTARSAASSADVVECYEELVEMTLLVNASTALMDIEEAHLRFERTTDDSKVQMGMPTLKRFARPLDWAGIDAVLRGYARTVQKASARGQKAVAEEKQALPAMTLRLPGESRKHLRSRHVSISSPFPRENATDDVFLFLHLTLGGLRSHVEAEAQASKSNHGENSAVLACIRDPPPPVLPHGVGSIRMAQQLQHSDHAMGASDVTCDLQLA</sequence>
<organism evidence="2 3">
    <name type="scientific">Symbiodinium natans</name>
    <dbReference type="NCBI Taxonomy" id="878477"/>
    <lineage>
        <taxon>Eukaryota</taxon>
        <taxon>Sar</taxon>
        <taxon>Alveolata</taxon>
        <taxon>Dinophyceae</taxon>
        <taxon>Suessiales</taxon>
        <taxon>Symbiodiniaceae</taxon>
        <taxon>Symbiodinium</taxon>
    </lineage>
</organism>
<comment type="caution">
    <text evidence="2">The sequence shown here is derived from an EMBL/GenBank/DDBJ whole genome shotgun (WGS) entry which is preliminary data.</text>
</comment>